<comment type="caution">
    <text evidence="1">The sequence shown here is derived from an EMBL/GenBank/DDBJ whole genome shotgun (WGS) entry which is preliminary data.</text>
</comment>
<organism evidence="1 2">
    <name type="scientific">Caerostris extrusa</name>
    <name type="common">Bark spider</name>
    <name type="synonym">Caerostris bankana</name>
    <dbReference type="NCBI Taxonomy" id="172846"/>
    <lineage>
        <taxon>Eukaryota</taxon>
        <taxon>Metazoa</taxon>
        <taxon>Ecdysozoa</taxon>
        <taxon>Arthropoda</taxon>
        <taxon>Chelicerata</taxon>
        <taxon>Arachnida</taxon>
        <taxon>Araneae</taxon>
        <taxon>Araneomorphae</taxon>
        <taxon>Entelegynae</taxon>
        <taxon>Araneoidea</taxon>
        <taxon>Araneidae</taxon>
        <taxon>Caerostris</taxon>
    </lineage>
</organism>
<name>A0AAV4S7H1_CAEEX</name>
<dbReference type="EMBL" id="BPLR01008977">
    <property type="protein sequence ID" value="GIY28697.1"/>
    <property type="molecule type" value="Genomic_DNA"/>
</dbReference>
<evidence type="ECO:0000313" key="1">
    <source>
        <dbReference type="EMBL" id="GIY28697.1"/>
    </source>
</evidence>
<dbReference type="Proteomes" id="UP001054945">
    <property type="component" value="Unassembled WGS sequence"/>
</dbReference>
<keyword evidence="2" id="KW-1185">Reference proteome</keyword>
<reference evidence="1 2" key="1">
    <citation type="submission" date="2021-06" db="EMBL/GenBank/DDBJ databases">
        <title>Caerostris extrusa draft genome.</title>
        <authorList>
            <person name="Kono N."/>
            <person name="Arakawa K."/>
        </authorList>
    </citation>
    <scope>NUCLEOTIDE SEQUENCE [LARGE SCALE GENOMIC DNA]</scope>
</reference>
<accession>A0AAV4S7H1</accession>
<sequence length="354" mass="41730">METDHEMKVFVDKFIPLLHDIFDLRAPPADEIYVTFSGDMTEELVTLLLKAIWTKCTYCFEKWEDYFMKFKTCMQDSPSEYARCVLYACDVVHKNTPNIFECVLDVFSVITTLVVLFKCEVHELFAQHTPLIYTTYFNVVLKKPFYRCGGWRRFGEYISKQKYIKCLKEFDGLEKTLQGFEDADRMEEIFKDMSSLKDLPYDPNEISSKEINNHMSTMYLLKLVLPRTANEDFLRAKQNLEKNKPIIIQNSLRKKGRVAFYKSVLTGFSIFSSRLEENKDFVFENCQSSDPLESVKNPVCDVKFNCIESNFGKCLREFKNKPAVKESITELTESMSEQLEELLMRFEYLRRYLK</sequence>
<evidence type="ECO:0000313" key="2">
    <source>
        <dbReference type="Proteomes" id="UP001054945"/>
    </source>
</evidence>
<dbReference type="AlphaFoldDB" id="A0AAV4S7H1"/>
<proteinExistence type="predicted"/>
<protein>
    <submittedName>
        <fullName evidence="1">Uncharacterized protein</fullName>
    </submittedName>
</protein>
<gene>
    <name evidence="1" type="ORF">CEXT_301711</name>
</gene>